<feature type="transmembrane region" description="Helical" evidence="10">
    <location>
        <begin position="188"/>
        <end position="208"/>
    </location>
</feature>
<dbReference type="EMBL" id="JARAKH010000025">
    <property type="protein sequence ID" value="KAK8390543.1"/>
    <property type="molecule type" value="Genomic_DNA"/>
</dbReference>
<evidence type="ECO:0000256" key="4">
    <source>
        <dbReference type="ARBA" id="ARBA00022989"/>
    </source>
</evidence>
<feature type="transmembrane region" description="Helical" evidence="10">
    <location>
        <begin position="369"/>
        <end position="395"/>
    </location>
</feature>
<evidence type="ECO:0000313" key="12">
    <source>
        <dbReference type="EMBL" id="KAK8390543.1"/>
    </source>
</evidence>
<evidence type="ECO:0000256" key="2">
    <source>
        <dbReference type="ARBA" id="ARBA00010663"/>
    </source>
</evidence>
<feature type="transmembrane region" description="Helical" evidence="10">
    <location>
        <begin position="270"/>
        <end position="296"/>
    </location>
</feature>
<comment type="subcellular location">
    <subcellularLocation>
        <location evidence="1">Membrane</location>
        <topology evidence="1">Multi-pass membrane protein</topology>
    </subcellularLocation>
</comment>
<comment type="similarity">
    <text evidence="2 9">Belongs to the G-protein coupled receptor 1 family.</text>
</comment>
<comment type="caution">
    <text evidence="12">The sequence shown here is derived from an EMBL/GenBank/DDBJ whole genome shotgun (WGS) entry which is preliminary data.</text>
</comment>
<dbReference type="PROSITE" id="PS50262">
    <property type="entry name" value="G_PROTEIN_RECEP_F1_2"/>
    <property type="match status" value="1"/>
</dbReference>
<keyword evidence="7 9" id="KW-0675">Receptor</keyword>
<keyword evidence="6 10" id="KW-0472">Membrane</keyword>
<dbReference type="GO" id="GO:0004930">
    <property type="term" value="F:G protein-coupled receptor activity"/>
    <property type="evidence" value="ECO:0007669"/>
    <property type="project" value="UniProtKB-KW"/>
</dbReference>
<feature type="domain" description="G-protein coupled receptors family 1 profile" evidence="11">
    <location>
        <begin position="167"/>
        <end position="432"/>
    </location>
</feature>
<dbReference type="SMART" id="SM01381">
    <property type="entry name" value="7TM_GPCR_Srsx"/>
    <property type="match status" value="1"/>
</dbReference>
<reference evidence="12 13" key="1">
    <citation type="submission" date="2023-03" db="EMBL/GenBank/DDBJ databases">
        <title>High-quality genome of Scylla paramamosain provides insights in environmental adaptation.</title>
        <authorList>
            <person name="Zhang L."/>
        </authorList>
    </citation>
    <scope>NUCLEOTIDE SEQUENCE [LARGE SCALE GENOMIC DNA]</scope>
    <source>
        <strain evidence="12">LZ_2023a</strain>
        <tissue evidence="12">Muscle</tissue>
    </source>
</reference>
<dbReference type="Pfam" id="PF00001">
    <property type="entry name" value="7tm_1"/>
    <property type="match status" value="1"/>
</dbReference>
<feature type="transmembrane region" description="Helical" evidence="10">
    <location>
        <begin position="415"/>
        <end position="435"/>
    </location>
</feature>
<keyword evidence="5 9" id="KW-0297">G-protein coupled receptor</keyword>
<protein>
    <recommendedName>
        <fullName evidence="11">G-protein coupled receptors family 1 profile domain-containing protein</fullName>
    </recommendedName>
</protein>
<dbReference type="Gene3D" id="1.20.1070.10">
    <property type="entry name" value="Rhodopsin 7-helix transmembrane proteins"/>
    <property type="match status" value="1"/>
</dbReference>
<dbReference type="PANTHER" id="PTHR24243">
    <property type="entry name" value="G-PROTEIN COUPLED RECEPTOR"/>
    <property type="match status" value="1"/>
</dbReference>
<name>A0AAW0TU11_SCYPA</name>
<keyword evidence="4 10" id="KW-1133">Transmembrane helix</keyword>
<sequence>MGRHRHHNTTRGSGHPVVGVVGRRVEELEVQEAAMACRVSLLQDTAVDSTCSLLTSRGDALNTSGGKPARLCEGRGGLSSLCRVSMVLELLVTSLGCTEQECEREEKTAVAIPTAVLPTTLLSVTASSRDVAPRNYSSSLPDVSFPTYMQGLYTAWCLLLLLVGLVGNVLVPVLVVRDRELRAASTSIFIANLVVADLLVLVVCLPALLSELYAPPAVWVLPASMCKVVPYVEFTVAHASMLTILAISVERYRAICHPLTAAASCSRARAALACLLVWVLATCITSPVIALTEYSYAEYIDHSLVPVCYTRVDSLWAKVFVVTSMAALFFLPLVVLVLLYWRIARQLLLDDEQLCKDKPNPHLHARKQVVVMLGTVVVVFFVCLLPHRIFSLWYIFITEETEDSISEEVYFNMLYAFRILVYFNSAINPVLYNVTSSKFRGAFFRLLGLQRGDPLHHTATATAHNTTITGGGGSMRNSLMKSSWRGQKLVVQCSYTCMWQEGEWHPLVEQQSHSPAIWGHTNLTSQLTSPAASPFLPRDCGVVIGRHQYLSPSPGVFLCRLHRSQLGISFLAVYTAFEADVWRVVAGNNR</sequence>
<evidence type="ECO:0000259" key="11">
    <source>
        <dbReference type="PROSITE" id="PS50262"/>
    </source>
</evidence>
<dbReference type="AlphaFoldDB" id="A0AAW0TU11"/>
<keyword evidence="3 9" id="KW-0812">Transmembrane</keyword>
<feature type="transmembrane region" description="Helical" evidence="10">
    <location>
        <begin position="153"/>
        <end position="176"/>
    </location>
</feature>
<evidence type="ECO:0000256" key="1">
    <source>
        <dbReference type="ARBA" id="ARBA00004141"/>
    </source>
</evidence>
<evidence type="ECO:0000256" key="5">
    <source>
        <dbReference type="ARBA" id="ARBA00023040"/>
    </source>
</evidence>
<dbReference type="EMBL" id="JARAKH010000025">
    <property type="protein sequence ID" value="KAK8390544.1"/>
    <property type="molecule type" value="Genomic_DNA"/>
</dbReference>
<dbReference type="Proteomes" id="UP001487740">
    <property type="component" value="Unassembled WGS sequence"/>
</dbReference>
<evidence type="ECO:0000256" key="7">
    <source>
        <dbReference type="ARBA" id="ARBA00023170"/>
    </source>
</evidence>
<evidence type="ECO:0000256" key="9">
    <source>
        <dbReference type="RuleBase" id="RU000688"/>
    </source>
</evidence>
<dbReference type="InterPro" id="IPR000276">
    <property type="entry name" value="GPCR_Rhodpsn"/>
</dbReference>
<keyword evidence="13" id="KW-1185">Reference proteome</keyword>
<dbReference type="PROSITE" id="PS00237">
    <property type="entry name" value="G_PROTEIN_RECEP_F1_1"/>
    <property type="match status" value="1"/>
</dbReference>
<dbReference type="GO" id="GO:0005886">
    <property type="term" value="C:plasma membrane"/>
    <property type="evidence" value="ECO:0007669"/>
    <property type="project" value="TreeGrafter"/>
</dbReference>
<evidence type="ECO:0000256" key="6">
    <source>
        <dbReference type="ARBA" id="ARBA00023136"/>
    </source>
</evidence>
<dbReference type="SUPFAM" id="SSF81321">
    <property type="entry name" value="Family A G protein-coupled receptor-like"/>
    <property type="match status" value="1"/>
</dbReference>
<evidence type="ECO:0000313" key="13">
    <source>
        <dbReference type="Proteomes" id="UP001487740"/>
    </source>
</evidence>
<proteinExistence type="inferred from homology"/>
<gene>
    <name evidence="12" type="ORF">O3P69_010315</name>
</gene>
<evidence type="ECO:0000256" key="3">
    <source>
        <dbReference type="ARBA" id="ARBA00022692"/>
    </source>
</evidence>
<feature type="transmembrane region" description="Helical" evidence="10">
    <location>
        <begin position="228"/>
        <end position="249"/>
    </location>
</feature>
<accession>A0AAW0TU11</accession>
<feature type="transmembrane region" description="Helical" evidence="10">
    <location>
        <begin position="316"/>
        <end position="341"/>
    </location>
</feature>
<evidence type="ECO:0000256" key="8">
    <source>
        <dbReference type="ARBA" id="ARBA00023224"/>
    </source>
</evidence>
<organism evidence="12 13">
    <name type="scientific">Scylla paramamosain</name>
    <name type="common">Mud crab</name>
    <dbReference type="NCBI Taxonomy" id="85552"/>
    <lineage>
        <taxon>Eukaryota</taxon>
        <taxon>Metazoa</taxon>
        <taxon>Ecdysozoa</taxon>
        <taxon>Arthropoda</taxon>
        <taxon>Crustacea</taxon>
        <taxon>Multicrustacea</taxon>
        <taxon>Malacostraca</taxon>
        <taxon>Eumalacostraca</taxon>
        <taxon>Eucarida</taxon>
        <taxon>Decapoda</taxon>
        <taxon>Pleocyemata</taxon>
        <taxon>Brachyura</taxon>
        <taxon>Eubrachyura</taxon>
        <taxon>Portunoidea</taxon>
        <taxon>Portunidae</taxon>
        <taxon>Portuninae</taxon>
        <taxon>Scylla</taxon>
    </lineage>
</organism>
<dbReference type="InterPro" id="IPR017452">
    <property type="entry name" value="GPCR_Rhodpsn_7TM"/>
</dbReference>
<evidence type="ECO:0000256" key="10">
    <source>
        <dbReference type="SAM" id="Phobius"/>
    </source>
</evidence>
<keyword evidence="8 9" id="KW-0807">Transducer</keyword>
<dbReference type="PRINTS" id="PR00237">
    <property type="entry name" value="GPCRRHODOPSN"/>
</dbReference>
<dbReference type="PANTHER" id="PTHR24243:SF233">
    <property type="entry name" value="THYROTROPIN-RELEASING HORMONE RECEPTOR"/>
    <property type="match status" value="1"/>
</dbReference>